<dbReference type="EMBL" id="HBUE01093685">
    <property type="protein sequence ID" value="CAG6482555.1"/>
    <property type="molecule type" value="Transcribed_RNA"/>
</dbReference>
<feature type="compositionally biased region" description="Low complexity" evidence="1">
    <location>
        <begin position="82"/>
        <end position="100"/>
    </location>
</feature>
<protein>
    <submittedName>
        <fullName evidence="2">(northern house mosquito) hypothetical protein</fullName>
    </submittedName>
</protein>
<accession>A0A8D8BWF7</accession>
<proteinExistence type="predicted"/>
<evidence type="ECO:0000313" key="2">
    <source>
        <dbReference type="EMBL" id="CAG6482555.1"/>
    </source>
</evidence>
<name>A0A8D8BWF7_CULPI</name>
<dbReference type="AlphaFoldDB" id="A0A8D8BWF7"/>
<reference evidence="2" key="1">
    <citation type="submission" date="2021-05" db="EMBL/GenBank/DDBJ databases">
        <authorList>
            <person name="Alioto T."/>
            <person name="Alioto T."/>
            <person name="Gomez Garrido J."/>
        </authorList>
    </citation>
    <scope>NUCLEOTIDE SEQUENCE</scope>
</reference>
<sequence>MLPLRQRKKQNRTKLRQPRPNLVRPLLPLLVRMRPSQPIRRRLPKRCPQQAPKMAQLRKNRSPTRTSPRTKLSRTRRARIASWTTSSGTRSLRRSTTSCRGTRRTVPSASA</sequence>
<feature type="region of interest" description="Disordered" evidence="1">
    <location>
        <begin position="1"/>
        <end position="21"/>
    </location>
</feature>
<feature type="region of interest" description="Disordered" evidence="1">
    <location>
        <begin position="35"/>
        <end position="111"/>
    </location>
</feature>
<evidence type="ECO:0000256" key="1">
    <source>
        <dbReference type="SAM" id="MobiDB-lite"/>
    </source>
</evidence>
<organism evidence="2">
    <name type="scientific">Culex pipiens</name>
    <name type="common">House mosquito</name>
    <dbReference type="NCBI Taxonomy" id="7175"/>
    <lineage>
        <taxon>Eukaryota</taxon>
        <taxon>Metazoa</taxon>
        <taxon>Ecdysozoa</taxon>
        <taxon>Arthropoda</taxon>
        <taxon>Hexapoda</taxon>
        <taxon>Insecta</taxon>
        <taxon>Pterygota</taxon>
        <taxon>Neoptera</taxon>
        <taxon>Endopterygota</taxon>
        <taxon>Diptera</taxon>
        <taxon>Nematocera</taxon>
        <taxon>Culicoidea</taxon>
        <taxon>Culicidae</taxon>
        <taxon>Culicinae</taxon>
        <taxon>Culicini</taxon>
        <taxon>Culex</taxon>
        <taxon>Culex</taxon>
    </lineage>
</organism>
<feature type="compositionally biased region" description="Basic residues" evidence="1">
    <location>
        <begin position="1"/>
        <end position="17"/>
    </location>
</feature>